<accession>A0ABU2Y6V8</accession>
<dbReference type="Gene3D" id="3.40.50.620">
    <property type="entry name" value="HUPs"/>
    <property type="match status" value="1"/>
</dbReference>
<dbReference type="EC" id="6.3.1.14" evidence="2"/>
<dbReference type="RefSeq" id="WP_311594027.1">
    <property type="nucleotide sequence ID" value="NZ_JAVRHV010000006.1"/>
</dbReference>
<dbReference type="InterPro" id="IPR002761">
    <property type="entry name" value="Diphthami_syn_dom"/>
</dbReference>
<sequence length="229" mass="26143">MTTKAYFNWSSGKDASIALYKLIQQQELHVDLLVTTINKHYNRVSMHGLPKGLLEAQAKSIAIPLHCIELPENPDMDTYNAIMAKEVTALKEMGYENCAFGDIFLEDLRNYREQQLKGIQCHFPLWKKDTTELLQEFIELGFKAIIVCCSHSKLGKEFIGKEIDNSFLDTLPKDVDPCGENGEFHTFCYDGPIFKHPIKFSKGETILRKYPDPKGGKSVGFWFQDLITN</sequence>
<keyword evidence="3" id="KW-1185">Reference proteome</keyword>
<dbReference type="Gene3D" id="3.90.1490.10">
    <property type="entry name" value="putative n-type atp pyrophosphatase, domain 2"/>
    <property type="match status" value="1"/>
</dbReference>
<dbReference type="SUPFAM" id="SSF52402">
    <property type="entry name" value="Adenine nucleotide alpha hydrolases-like"/>
    <property type="match status" value="1"/>
</dbReference>
<proteinExistence type="predicted"/>
<evidence type="ECO:0000313" key="2">
    <source>
        <dbReference type="EMBL" id="MDT0553943.1"/>
    </source>
</evidence>
<dbReference type="InterPro" id="IPR014729">
    <property type="entry name" value="Rossmann-like_a/b/a_fold"/>
</dbReference>
<dbReference type="Proteomes" id="UP001252186">
    <property type="component" value="Unassembled WGS sequence"/>
</dbReference>
<dbReference type="CDD" id="cd01994">
    <property type="entry name" value="AANH_PF0828-like"/>
    <property type="match status" value="1"/>
</dbReference>
<organism evidence="2 3">
    <name type="scientific">Urechidicola vernalis</name>
    <dbReference type="NCBI Taxonomy" id="3075600"/>
    <lineage>
        <taxon>Bacteria</taxon>
        <taxon>Pseudomonadati</taxon>
        <taxon>Bacteroidota</taxon>
        <taxon>Flavobacteriia</taxon>
        <taxon>Flavobacteriales</taxon>
        <taxon>Flavobacteriaceae</taxon>
        <taxon>Urechidicola</taxon>
    </lineage>
</organism>
<name>A0ABU2Y6V8_9FLAO</name>
<protein>
    <submittedName>
        <fullName evidence="2">Diphthine--ammonia ligase</fullName>
        <ecNumber evidence="2">6.3.1.14</ecNumber>
    </submittedName>
</protein>
<dbReference type="NCBIfam" id="TIGR00290">
    <property type="entry name" value="MJ0570_dom"/>
    <property type="match status" value="1"/>
</dbReference>
<reference evidence="2 3" key="1">
    <citation type="submission" date="2023-09" db="EMBL/GenBank/DDBJ databases">
        <authorList>
            <person name="Rey-Velasco X."/>
        </authorList>
    </citation>
    <scope>NUCLEOTIDE SEQUENCE [LARGE SCALE GENOMIC DNA]</scope>
    <source>
        <strain evidence="2 3">P050</strain>
    </source>
</reference>
<evidence type="ECO:0000313" key="3">
    <source>
        <dbReference type="Proteomes" id="UP001252186"/>
    </source>
</evidence>
<dbReference type="Pfam" id="PF01902">
    <property type="entry name" value="Diphthami_syn_2"/>
    <property type="match status" value="1"/>
</dbReference>
<gene>
    <name evidence="2" type="ORF">RM519_11845</name>
</gene>
<feature type="domain" description="Diphthamide synthase" evidence="1">
    <location>
        <begin position="8"/>
        <end position="202"/>
    </location>
</feature>
<keyword evidence="2" id="KW-0436">Ligase</keyword>
<comment type="caution">
    <text evidence="2">The sequence shown here is derived from an EMBL/GenBank/DDBJ whole genome shotgun (WGS) entry which is preliminary data.</text>
</comment>
<dbReference type="EMBL" id="JAVRHV010000006">
    <property type="protein sequence ID" value="MDT0553943.1"/>
    <property type="molecule type" value="Genomic_DNA"/>
</dbReference>
<dbReference type="GO" id="GO:0017178">
    <property type="term" value="F:diphthine-ammonia ligase activity"/>
    <property type="evidence" value="ECO:0007669"/>
    <property type="project" value="UniProtKB-EC"/>
</dbReference>
<evidence type="ECO:0000259" key="1">
    <source>
        <dbReference type="Pfam" id="PF01902"/>
    </source>
</evidence>